<protein>
    <submittedName>
        <fullName evidence="1">Uncharacterized protein</fullName>
    </submittedName>
</protein>
<gene>
    <name evidence="1" type="ORF">H0235_010452</name>
</gene>
<reference evidence="1" key="1">
    <citation type="journal article" date="2020" name="G3 (Bethesda)">
        <title>High-Quality Assemblies for Three Invasive Social Wasps from the &lt;i&gt;Vespula&lt;/i&gt; Genus.</title>
        <authorList>
            <person name="Harrop T.W.R."/>
            <person name="Guhlin J."/>
            <person name="McLaughlin G.M."/>
            <person name="Permina E."/>
            <person name="Stockwell P."/>
            <person name="Gilligan J."/>
            <person name="Le Lec M.F."/>
            <person name="Gruber M.A.M."/>
            <person name="Quinn O."/>
            <person name="Lovegrove M."/>
            <person name="Duncan E.J."/>
            <person name="Remnant E.J."/>
            <person name="Van Eeckhoven J."/>
            <person name="Graham B."/>
            <person name="Knapp R.A."/>
            <person name="Langford K.W."/>
            <person name="Kronenberg Z."/>
            <person name="Press M.O."/>
            <person name="Eacker S.M."/>
            <person name="Wilson-Rankin E.E."/>
            <person name="Purcell J."/>
            <person name="Lester P.J."/>
            <person name="Dearden P.K."/>
        </authorList>
    </citation>
    <scope>NUCLEOTIDE SEQUENCE</scope>
    <source>
        <strain evidence="1">Volc-1</strain>
    </source>
</reference>
<keyword evidence="2" id="KW-1185">Reference proteome</keyword>
<evidence type="ECO:0000313" key="1">
    <source>
        <dbReference type="EMBL" id="KAF7420155.1"/>
    </source>
</evidence>
<dbReference type="AlphaFoldDB" id="A0A834U7Q2"/>
<proteinExistence type="predicted"/>
<dbReference type="EMBL" id="JACSDY010000009">
    <property type="protein sequence ID" value="KAF7420155.1"/>
    <property type="molecule type" value="Genomic_DNA"/>
</dbReference>
<accession>A0A834U7Q2</accession>
<evidence type="ECO:0000313" key="2">
    <source>
        <dbReference type="Proteomes" id="UP000600918"/>
    </source>
</evidence>
<dbReference type="Proteomes" id="UP000600918">
    <property type="component" value="Unassembled WGS sequence"/>
</dbReference>
<organism evidence="1 2">
    <name type="scientific">Vespula pensylvanica</name>
    <name type="common">Western yellow jacket</name>
    <name type="synonym">Wasp</name>
    <dbReference type="NCBI Taxonomy" id="30213"/>
    <lineage>
        <taxon>Eukaryota</taxon>
        <taxon>Metazoa</taxon>
        <taxon>Ecdysozoa</taxon>
        <taxon>Arthropoda</taxon>
        <taxon>Hexapoda</taxon>
        <taxon>Insecta</taxon>
        <taxon>Pterygota</taxon>
        <taxon>Neoptera</taxon>
        <taxon>Endopterygota</taxon>
        <taxon>Hymenoptera</taxon>
        <taxon>Apocrita</taxon>
        <taxon>Aculeata</taxon>
        <taxon>Vespoidea</taxon>
        <taxon>Vespidae</taxon>
        <taxon>Vespinae</taxon>
        <taxon>Vespula</taxon>
    </lineage>
</organism>
<name>A0A834U7Q2_VESPE</name>
<sequence length="112" mass="12584">MEKVSLVLNNAIKNERMAYRIDKRAKRNERDENSVSLLLSSGIICCCCHRRMLCIVTVVDVDAIVAVAVVDVDVTVVDTGVAFSKEERCRNSYSHVTSKALFCRSMYLRGHS</sequence>
<comment type="caution">
    <text evidence="1">The sequence shown here is derived from an EMBL/GenBank/DDBJ whole genome shotgun (WGS) entry which is preliminary data.</text>
</comment>